<gene>
    <name evidence="5" type="ORF">KEU06_12265</name>
</gene>
<evidence type="ECO:0000313" key="6">
    <source>
        <dbReference type="Proteomes" id="UP000680348"/>
    </source>
</evidence>
<comment type="caution">
    <text evidence="5">The sequence shown here is derived from an EMBL/GenBank/DDBJ whole genome shotgun (WGS) entry which is preliminary data.</text>
</comment>
<dbReference type="Proteomes" id="UP000680348">
    <property type="component" value="Unassembled WGS sequence"/>
</dbReference>
<dbReference type="InterPro" id="IPR008146">
    <property type="entry name" value="Gln_synth_cat_dom"/>
</dbReference>
<comment type="similarity">
    <text evidence="2 3">Belongs to the glutamine synthetase family.</text>
</comment>
<organism evidence="5 6">
    <name type="scientific">Pseudaminobacter soli</name>
    <name type="common">ex Zhang et al. 2022</name>
    <dbReference type="NCBI Taxonomy" id="2831468"/>
    <lineage>
        <taxon>Bacteria</taxon>
        <taxon>Pseudomonadati</taxon>
        <taxon>Pseudomonadota</taxon>
        <taxon>Alphaproteobacteria</taxon>
        <taxon>Hyphomicrobiales</taxon>
        <taxon>Phyllobacteriaceae</taxon>
        <taxon>Pseudaminobacter</taxon>
    </lineage>
</organism>
<feature type="domain" description="GS catalytic" evidence="4">
    <location>
        <begin position="107"/>
        <end position="437"/>
    </location>
</feature>
<dbReference type="Gene3D" id="3.30.590.10">
    <property type="entry name" value="Glutamine synthetase/guanido kinase, catalytic domain"/>
    <property type="match status" value="1"/>
</dbReference>
<sequence>MTSASVGRQFTICVPDNCGRLIGKRQPADRLAEAKESGMAMPNFHLVTGLENQPHLSLEVTGVHTGFRNGTLRPDLESRFRVPGDGNVDYYLADAYDAGHAEVPQAPRSMLKRQLGRLAEAGLTASMASELEFYLFDQSFAELAEADYRTFRPFHHRNADNDLFVTGIAGPFLEQMVEDLSAAGISVDQIQGEGGVGQLEINVTPSHPLKACDQHAIFKHVARTRAFLAGRSITFMAKPFDHSAGSGGHIHLCLRDAEGRTLLTEGETPSGRAASFIAGILAYTGDFMVMHAPYANSYRRLRRGNFTPVNGTWAWDNRTCLVRLTGAGKSARFEFRLPGADANPYFAYAGLIAAGLAGIEADLPLPPATAGDAGSADLPSLPSDLTEAMAAFRGSSVAHDAFGPAVHRHLAGLVAEELEITRTHVTDWDRRRGFEAA</sequence>
<keyword evidence="1" id="KW-0436">Ligase</keyword>
<protein>
    <recommendedName>
        <fullName evidence="4">GS catalytic domain-containing protein</fullName>
    </recommendedName>
</protein>
<evidence type="ECO:0000256" key="2">
    <source>
        <dbReference type="PROSITE-ProRule" id="PRU01331"/>
    </source>
</evidence>
<dbReference type="Pfam" id="PF00120">
    <property type="entry name" value="Gln-synt_C"/>
    <property type="match status" value="1"/>
</dbReference>
<accession>A0A942I8H8</accession>
<dbReference type="PROSITE" id="PS51987">
    <property type="entry name" value="GS_CATALYTIC"/>
    <property type="match status" value="1"/>
</dbReference>
<evidence type="ECO:0000259" key="4">
    <source>
        <dbReference type="PROSITE" id="PS51987"/>
    </source>
</evidence>
<dbReference type="InterPro" id="IPR014746">
    <property type="entry name" value="Gln_synth/guanido_kin_cat_dom"/>
</dbReference>
<dbReference type="SMART" id="SM01230">
    <property type="entry name" value="Gln-synt_C"/>
    <property type="match status" value="1"/>
</dbReference>
<keyword evidence="6" id="KW-1185">Reference proteome</keyword>
<dbReference type="GO" id="GO:0004356">
    <property type="term" value="F:glutamine synthetase activity"/>
    <property type="evidence" value="ECO:0007669"/>
    <property type="project" value="InterPro"/>
</dbReference>
<proteinExistence type="inferred from homology"/>
<dbReference type="EMBL" id="JAGWCR010000006">
    <property type="protein sequence ID" value="MBS3649385.1"/>
    <property type="molecule type" value="Genomic_DNA"/>
</dbReference>
<dbReference type="RefSeq" id="WP_188254957.1">
    <property type="nucleotide sequence ID" value="NZ_JABVCF010000006.1"/>
</dbReference>
<name>A0A942I8H8_9HYPH</name>
<evidence type="ECO:0000256" key="3">
    <source>
        <dbReference type="RuleBase" id="RU000384"/>
    </source>
</evidence>
<evidence type="ECO:0000256" key="1">
    <source>
        <dbReference type="ARBA" id="ARBA00022598"/>
    </source>
</evidence>
<evidence type="ECO:0000313" key="5">
    <source>
        <dbReference type="EMBL" id="MBS3649385.1"/>
    </source>
</evidence>
<dbReference type="PANTHER" id="PTHR43785">
    <property type="entry name" value="GAMMA-GLUTAMYLPUTRESCINE SYNTHETASE"/>
    <property type="match status" value="1"/>
</dbReference>
<dbReference type="SUPFAM" id="SSF55931">
    <property type="entry name" value="Glutamine synthetase/guanido kinase"/>
    <property type="match status" value="1"/>
</dbReference>
<reference evidence="5" key="1">
    <citation type="submission" date="2021-04" db="EMBL/GenBank/DDBJ databases">
        <title>Pseudaminobacter soli sp. nov., isolated from paddy soil contaminated by heavy metals.</title>
        <authorList>
            <person name="Zhang K."/>
        </authorList>
    </citation>
    <scope>NUCLEOTIDE SEQUENCE</scope>
    <source>
        <strain evidence="5">19-2017</strain>
    </source>
</reference>
<dbReference type="AlphaFoldDB" id="A0A942I8H8"/>
<dbReference type="PANTHER" id="PTHR43785:SF12">
    <property type="entry name" value="TYPE-1 GLUTAMINE SYNTHETASE 2"/>
    <property type="match status" value="1"/>
</dbReference>